<gene>
    <name evidence="1" type="ORF">EGS84_07275</name>
</gene>
<evidence type="ECO:0000313" key="2">
    <source>
        <dbReference type="Proteomes" id="UP000282299"/>
    </source>
</evidence>
<sequence length="173" mass="19787">MWNSQSRGFYQGLQVDDTGSLSVNQYGWINIWMAILGHFFTRFPVFFESTLVALKTRLEIFQDTAGNVRIYALHFPPLVGIKRGARLILKSTRRIPRVATSSRAKTLLWLRGLSYGAAVEVIRDNEPLYSAESVAPFWCAHVPRNLHLCFAYLPMLYPSRRFSGLQSRSVTED</sequence>
<accession>A0AAQ0V644</accession>
<name>A0AAQ0V644_CITKO</name>
<proteinExistence type="predicted"/>
<dbReference type="Proteomes" id="UP000282299">
    <property type="component" value="Unassembled WGS sequence"/>
</dbReference>
<comment type="caution">
    <text evidence="1">The sequence shown here is derived from an EMBL/GenBank/DDBJ whole genome shotgun (WGS) entry which is preliminary data.</text>
</comment>
<protein>
    <submittedName>
        <fullName evidence="1">DUF2684 family protein</fullName>
    </submittedName>
</protein>
<evidence type="ECO:0000313" key="1">
    <source>
        <dbReference type="EMBL" id="RSC16757.1"/>
    </source>
</evidence>
<reference evidence="2" key="1">
    <citation type="submission" date="2018-10" db="EMBL/GenBank/DDBJ databases">
        <title>FDA dAtabase for Regulatory Grade micrObial Sequences (FDA-ARGOS): Supporting development and validation of Infectious Disease Dx tests.</title>
        <authorList>
            <person name="Goldberg B."/>
            <person name="Campos J."/>
            <person name="Tallon L."/>
            <person name="Sadzewicz L."/>
            <person name="Zhao X."/>
            <person name="Vavikolanu K."/>
            <person name="Mehta A."/>
            <person name="Aluvathingal J."/>
            <person name="Nadendla S."/>
            <person name="Geyer C."/>
            <person name="Nandy P."/>
            <person name="Yan Y."/>
            <person name="Sichtig H."/>
        </authorList>
    </citation>
    <scope>NUCLEOTIDE SEQUENCE [LARGE SCALE GENOMIC DNA]</scope>
    <source>
        <strain evidence="2">FDAARGOS_526</strain>
    </source>
</reference>
<dbReference type="AlphaFoldDB" id="A0AAQ0V644"/>
<dbReference type="AntiFam" id="ANF00069">
    <property type="entry name" value="Translation of predicted DNA regulatory sequence"/>
</dbReference>
<organism evidence="1 2">
    <name type="scientific">Citrobacter koseri</name>
    <name type="common">Citrobacter diversus</name>
    <dbReference type="NCBI Taxonomy" id="545"/>
    <lineage>
        <taxon>Bacteria</taxon>
        <taxon>Pseudomonadati</taxon>
        <taxon>Pseudomonadota</taxon>
        <taxon>Gammaproteobacteria</taxon>
        <taxon>Enterobacterales</taxon>
        <taxon>Enterobacteriaceae</taxon>
        <taxon>Citrobacter</taxon>
    </lineage>
</organism>
<dbReference type="EMBL" id="RKIT01000002">
    <property type="protein sequence ID" value="RSC16757.1"/>
    <property type="molecule type" value="Genomic_DNA"/>
</dbReference>